<reference evidence="2" key="1">
    <citation type="journal article" date="2013" name="Nat. Commun.">
        <title>Whole-genome sequencing of Oryza brachyantha reveals mechanisms underlying Oryza genome evolution.</title>
        <authorList>
            <person name="Chen J."/>
            <person name="Huang Q."/>
            <person name="Gao D."/>
            <person name="Wang J."/>
            <person name="Lang Y."/>
            <person name="Liu T."/>
            <person name="Li B."/>
            <person name="Bai Z."/>
            <person name="Luis Goicoechea J."/>
            <person name="Liang C."/>
            <person name="Chen C."/>
            <person name="Zhang W."/>
            <person name="Sun S."/>
            <person name="Liao Y."/>
            <person name="Zhang X."/>
            <person name="Yang L."/>
            <person name="Song C."/>
            <person name="Wang M."/>
            <person name="Shi J."/>
            <person name="Liu G."/>
            <person name="Liu J."/>
            <person name="Zhou H."/>
            <person name="Zhou W."/>
            <person name="Yu Q."/>
            <person name="An N."/>
            <person name="Chen Y."/>
            <person name="Cai Q."/>
            <person name="Wang B."/>
            <person name="Liu B."/>
            <person name="Min J."/>
            <person name="Huang Y."/>
            <person name="Wu H."/>
            <person name="Li Z."/>
            <person name="Zhang Y."/>
            <person name="Yin Y."/>
            <person name="Song W."/>
            <person name="Jiang J."/>
            <person name="Jackson S.A."/>
            <person name="Wing R.A."/>
            <person name="Wang J."/>
            <person name="Chen M."/>
        </authorList>
    </citation>
    <scope>NUCLEOTIDE SEQUENCE [LARGE SCALE GENOMIC DNA]</scope>
    <source>
        <strain evidence="2">cv. IRGC 101232</strain>
    </source>
</reference>
<dbReference type="HOGENOM" id="CLU_2519214_0_0_1"/>
<proteinExistence type="predicted"/>
<feature type="signal peptide" evidence="1">
    <location>
        <begin position="1"/>
        <end position="20"/>
    </location>
</feature>
<evidence type="ECO:0008006" key="4">
    <source>
        <dbReference type="Google" id="ProtNLM"/>
    </source>
</evidence>
<evidence type="ECO:0000256" key="1">
    <source>
        <dbReference type="SAM" id="SignalP"/>
    </source>
</evidence>
<evidence type="ECO:0000313" key="3">
    <source>
        <dbReference type="Proteomes" id="UP000006038"/>
    </source>
</evidence>
<keyword evidence="1" id="KW-0732">Signal</keyword>
<dbReference type="Gramene" id="OB05G15950.1">
    <property type="protein sequence ID" value="OB05G15950.1"/>
    <property type="gene ID" value="OB05G15950"/>
</dbReference>
<name>J3M4S1_ORYBR</name>
<feature type="chain" id="PRO_5003773374" description="Secreted protein" evidence="1">
    <location>
        <begin position="21"/>
        <end position="85"/>
    </location>
</feature>
<reference evidence="2" key="2">
    <citation type="submission" date="2013-04" db="UniProtKB">
        <authorList>
            <consortium name="EnsemblPlants"/>
        </authorList>
    </citation>
    <scope>IDENTIFICATION</scope>
</reference>
<dbReference type="AlphaFoldDB" id="J3M4S1"/>
<protein>
    <recommendedName>
        <fullName evidence="4">Secreted protein</fullName>
    </recommendedName>
</protein>
<accession>J3M4S1</accession>
<keyword evidence="3" id="KW-1185">Reference proteome</keyword>
<dbReference type="EnsemblPlants" id="OB05G15950.1">
    <property type="protein sequence ID" value="OB05G15950.1"/>
    <property type="gene ID" value="OB05G15950"/>
</dbReference>
<dbReference type="Proteomes" id="UP000006038">
    <property type="component" value="Chromosome 5"/>
</dbReference>
<organism evidence="2">
    <name type="scientific">Oryza brachyantha</name>
    <name type="common">malo sina</name>
    <dbReference type="NCBI Taxonomy" id="4533"/>
    <lineage>
        <taxon>Eukaryota</taxon>
        <taxon>Viridiplantae</taxon>
        <taxon>Streptophyta</taxon>
        <taxon>Embryophyta</taxon>
        <taxon>Tracheophyta</taxon>
        <taxon>Spermatophyta</taxon>
        <taxon>Magnoliopsida</taxon>
        <taxon>Liliopsida</taxon>
        <taxon>Poales</taxon>
        <taxon>Poaceae</taxon>
        <taxon>BOP clade</taxon>
        <taxon>Oryzoideae</taxon>
        <taxon>Oryzeae</taxon>
        <taxon>Oryzinae</taxon>
        <taxon>Oryza</taxon>
    </lineage>
</organism>
<sequence length="85" mass="9613">MVLIFIMLIYSNISRMNTMAWCINRGLDSPDQTTRRIATTKHTQQYDKTVQRNYRASLHGLVAPPTAIDVPSFTSPARRPESASC</sequence>
<evidence type="ECO:0000313" key="2">
    <source>
        <dbReference type="EnsemblPlants" id="OB05G15950.1"/>
    </source>
</evidence>